<sequence>MILLSLLNYLLSILFATAAFFLNCYILFSIFYQKRIPINQSMTFIYWKFSVDVVYTLNLTTLMFYYLLISLSANFIIKNLTFWLVWASTSIGSMRSLLALLISFERVLATYFPIYFHKYRQRFPNFIVLLIIVTSGFFDQYTLFGYCGNDIDTPLECKGFSCAVNTCYYSYYFSNERVVCFMNGVFSLTLFFRFFVWKYVSKTQTNERISRATRIALLDFFIMIFFNILASYITTIFNLQNVGPLTIVTKTLGFVIEGVITCRVLFGAKNVVTVVVTTNSQKSS</sequence>
<proteinExistence type="predicted"/>
<dbReference type="AlphaFoldDB" id="O17957"/>
<feature type="transmembrane region" description="Helical" evidence="1">
    <location>
        <begin position="178"/>
        <end position="196"/>
    </location>
</feature>
<dbReference type="GeneID" id="187354"/>
<protein>
    <submittedName>
        <fullName evidence="2">Serpentine Receptor, class BC (Class B-like)</fullName>
    </submittedName>
</protein>
<keyword evidence="1" id="KW-0812">Transmembrane</keyword>
<dbReference type="PANTHER" id="PTHR46418">
    <property type="entry name" value="SRBC-64-RELATED-RELATED"/>
    <property type="match status" value="1"/>
</dbReference>
<dbReference type="SMR" id="O17957"/>
<gene>
    <name evidence="2 4" type="primary">srbc-75</name>
    <name evidence="2" type="ORF">CELE_M01B2.3</name>
    <name evidence="4" type="ORF">M01B2.3</name>
</gene>
<dbReference type="Pfam" id="PF10316">
    <property type="entry name" value="7TM_GPCR_Srbc"/>
    <property type="match status" value="1"/>
</dbReference>
<organism evidence="2 3">
    <name type="scientific">Caenorhabditis elegans</name>
    <dbReference type="NCBI Taxonomy" id="6239"/>
    <lineage>
        <taxon>Eukaryota</taxon>
        <taxon>Metazoa</taxon>
        <taxon>Ecdysozoa</taxon>
        <taxon>Nematoda</taxon>
        <taxon>Chromadorea</taxon>
        <taxon>Rhabditida</taxon>
        <taxon>Rhabditina</taxon>
        <taxon>Rhabditomorpha</taxon>
        <taxon>Rhabditoidea</taxon>
        <taxon>Rhabditidae</taxon>
        <taxon>Peloderinae</taxon>
        <taxon>Caenorhabditis</taxon>
    </lineage>
</organism>
<keyword evidence="3" id="KW-1185">Reference proteome</keyword>
<dbReference type="CTD" id="187354"/>
<keyword evidence="2" id="KW-0675">Receptor</keyword>
<reference evidence="2 3" key="1">
    <citation type="journal article" date="1998" name="Science">
        <title>Genome sequence of the nematode C. elegans: a platform for investigating biology.</title>
        <authorList>
            <consortium name="The C. elegans sequencing consortium"/>
            <person name="Sulson J.E."/>
            <person name="Waterston R."/>
        </authorList>
    </citation>
    <scope>NUCLEOTIDE SEQUENCE [LARGE SCALE GENOMIC DNA]</scope>
    <source>
        <strain evidence="2 3">Bristol N2</strain>
    </source>
</reference>
<dbReference type="EMBL" id="BX284605">
    <property type="protein sequence ID" value="CAB05561.1"/>
    <property type="molecule type" value="Genomic_DNA"/>
</dbReference>
<dbReference type="PANTHER" id="PTHR46418:SF1">
    <property type="entry name" value="G-PROTEIN COUPLED RECEPTORS FAMILY 1 PROFILE DOMAIN-CONTAINING PROTEIN-RELATED"/>
    <property type="match status" value="1"/>
</dbReference>
<feature type="transmembrane region" description="Helical" evidence="1">
    <location>
        <begin position="123"/>
        <end position="144"/>
    </location>
</feature>
<dbReference type="InParanoid" id="O17957"/>
<name>O17957_CAEEL</name>
<feature type="transmembrane region" description="Helical" evidence="1">
    <location>
        <begin position="83"/>
        <end position="102"/>
    </location>
</feature>
<dbReference type="GO" id="GO:0007186">
    <property type="term" value="P:G protein-coupled receptor signaling pathway"/>
    <property type="evidence" value="ECO:0000318"/>
    <property type="project" value="GO_Central"/>
</dbReference>
<keyword evidence="1" id="KW-0472">Membrane</keyword>
<evidence type="ECO:0000313" key="3">
    <source>
        <dbReference type="Proteomes" id="UP000001940"/>
    </source>
</evidence>
<evidence type="ECO:0000313" key="4">
    <source>
        <dbReference type="WormBase" id="M01B2.3"/>
    </source>
</evidence>
<evidence type="ECO:0000256" key="1">
    <source>
        <dbReference type="SAM" id="Phobius"/>
    </source>
</evidence>
<feature type="transmembrane region" description="Helical" evidence="1">
    <location>
        <begin position="217"/>
        <end position="237"/>
    </location>
</feature>
<dbReference type="WormBase" id="M01B2.3">
    <property type="protein sequence ID" value="CE16265"/>
    <property type="gene ID" value="WBGene00010797"/>
    <property type="gene designation" value="srbc-75"/>
</dbReference>
<dbReference type="PhylomeDB" id="O17957"/>
<dbReference type="PaxDb" id="6239-M01B2.3"/>
<feature type="transmembrane region" description="Helical" evidence="1">
    <location>
        <begin position="53"/>
        <end position="77"/>
    </location>
</feature>
<dbReference type="HOGENOM" id="CLU_059075_0_1_1"/>
<dbReference type="KEGG" id="cel:CELE_M01B2.3"/>
<dbReference type="FunCoup" id="O17957">
    <property type="interactions" value="18"/>
</dbReference>
<dbReference type="AGR" id="WB:WBGene00010797"/>
<dbReference type="RefSeq" id="NP_506775.1">
    <property type="nucleotide sequence ID" value="NM_074374.1"/>
</dbReference>
<dbReference type="Proteomes" id="UP000001940">
    <property type="component" value="Chromosome V"/>
</dbReference>
<dbReference type="GO" id="GO:0004930">
    <property type="term" value="F:G protein-coupled receptor activity"/>
    <property type="evidence" value="ECO:0000318"/>
    <property type="project" value="GO_Central"/>
</dbReference>
<dbReference type="OrthoDB" id="5907691at2759"/>
<dbReference type="InterPro" id="IPR019420">
    <property type="entry name" value="7TM_GPCR_serpentine_rcpt_Srbc"/>
</dbReference>
<evidence type="ECO:0000313" key="2">
    <source>
        <dbReference type="EMBL" id="CAB05561.1"/>
    </source>
</evidence>
<accession>O17957</accession>
<dbReference type="UCSC" id="M01B2.3">
    <property type="organism name" value="c. elegans"/>
</dbReference>
<dbReference type="GO" id="GO:0097730">
    <property type="term" value="C:non-motile cilium"/>
    <property type="evidence" value="ECO:0000318"/>
    <property type="project" value="GO_Central"/>
</dbReference>
<dbReference type="PIR" id="T23636">
    <property type="entry name" value="T23636"/>
</dbReference>
<dbReference type="GO" id="GO:1990075">
    <property type="term" value="C:periciliary membrane compartment"/>
    <property type="evidence" value="ECO:0000318"/>
    <property type="project" value="GO_Central"/>
</dbReference>
<keyword evidence="1" id="KW-1133">Transmembrane helix</keyword>
<feature type="transmembrane region" description="Helical" evidence="1">
    <location>
        <begin position="6"/>
        <end position="32"/>
    </location>
</feature>